<evidence type="ECO:0000256" key="1">
    <source>
        <dbReference type="SAM" id="MobiDB-lite"/>
    </source>
</evidence>
<feature type="domain" description="DUF3048" evidence="4">
    <location>
        <begin position="232"/>
        <end position="341"/>
    </location>
</feature>
<evidence type="ECO:0008006" key="7">
    <source>
        <dbReference type="Google" id="ProtNLM"/>
    </source>
</evidence>
<feature type="signal peptide" evidence="2">
    <location>
        <begin position="1"/>
        <end position="18"/>
    </location>
</feature>
<feature type="domain" description="DUF3048" evidence="3">
    <location>
        <begin position="61"/>
        <end position="203"/>
    </location>
</feature>
<dbReference type="EMBL" id="FQVW01000006">
    <property type="protein sequence ID" value="SHF82417.1"/>
    <property type="molecule type" value="Genomic_DNA"/>
</dbReference>
<dbReference type="Gene3D" id="3.50.90.10">
    <property type="entry name" value="YerB-like"/>
    <property type="match status" value="1"/>
</dbReference>
<dbReference type="Proteomes" id="UP000183988">
    <property type="component" value="Unassembled WGS sequence"/>
</dbReference>
<evidence type="ECO:0000259" key="4">
    <source>
        <dbReference type="Pfam" id="PF17479"/>
    </source>
</evidence>
<dbReference type="SUPFAM" id="SSF159774">
    <property type="entry name" value="YerB-like"/>
    <property type="match status" value="1"/>
</dbReference>
<organism evidence="5 6">
    <name type="scientific">Ornithinibacillus halophilus</name>
    <dbReference type="NCBI Taxonomy" id="930117"/>
    <lineage>
        <taxon>Bacteria</taxon>
        <taxon>Bacillati</taxon>
        <taxon>Bacillota</taxon>
        <taxon>Bacilli</taxon>
        <taxon>Bacillales</taxon>
        <taxon>Bacillaceae</taxon>
        <taxon>Ornithinibacillus</taxon>
    </lineage>
</organism>
<sequence>MRKLILLLFIALFLAACSNDEEVAKETESPTENEQPQESEQEENVTEEPDPEPEYKNTFPLTGVGTNDEVDDRIVGIMINNHTNARPQTGLSQADIVFELLAEGPITRFLALFQSEKPDVVGPVRSAREYYFDLANRYGALYVYHGAAGFVNEMIYNRGIEYIDGYYRDNDGHAFKRESFRVAPHNSYFLMENVYDVAESKGYDVKREYESLPFLDDEEIGRLSGEEANHIEIVYSNNPMEIVEFTYDPASEKYNRYNDREQTVELETDEPIEVDNVFIIEAQHAVIDDVGRRDIDLYAGGDAYLIQKGKIQKLEWENRFGRLIPVKDGESVGFVPGKTWVNVVPTNPGMEQSVKVMNE</sequence>
<dbReference type="Pfam" id="PF11258">
    <property type="entry name" value="DUF3048"/>
    <property type="match status" value="1"/>
</dbReference>
<reference evidence="5 6" key="1">
    <citation type="submission" date="2016-11" db="EMBL/GenBank/DDBJ databases">
        <authorList>
            <person name="Jaros S."/>
            <person name="Januszkiewicz K."/>
            <person name="Wedrychowicz H."/>
        </authorList>
    </citation>
    <scope>NUCLEOTIDE SEQUENCE [LARGE SCALE GENOMIC DNA]</scope>
    <source>
        <strain evidence="5 6">IBRC-M 10683</strain>
    </source>
</reference>
<dbReference type="STRING" id="930117.SAMN05216225_100627"/>
<dbReference type="InterPro" id="IPR035328">
    <property type="entry name" value="DUF3048_C"/>
</dbReference>
<dbReference type="InterPro" id="IPR021416">
    <property type="entry name" value="DUF3048_N"/>
</dbReference>
<evidence type="ECO:0000313" key="6">
    <source>
        <dbReference type="Proteomes" id="UP000183988"/>
    </source>
</evidence>
<dbReference type="AlphaFoldDB" id="A0A1M5ET95"/>
<evidence type="ECO:0000256" key="2">
    <source>
        <dbReference type="SAM" id="SignalP"/>
    </source>
</evidence>
<proteinExistence type="predicted"/>
<dbReference type="RefSeq" id="WP_072888569.1">
    <property type="nucleotide sequence ID" value="NZ_FQVW01000006.1"/>
</dbReference>
<dbReference type="InterPro" id="IPR023158">
    <property type="entry name" value="YerB-like_sf"/>
</dbReference>
<name>A0A1M5ET95_9BACI</name>
<dbReference type="Pfam" id="PF17479">
    <property type="entry name" value="DUF3048_C"/>
    <property type="match status" value="1"/>
</dbReference>
<feature type="chain" id="PRO_5038947891" description="Lipoprotein YerB" evidence="2">
    <location>
        <begin position="19"/>
        <end position="359"/>
    </location>
</feature>
<accession>A0A1M5ET95</accession>
<feature type="region of interest" description="Disordered" evidence="1">
    <location>
        <begin position="23"/>
        <end position="64"/>
    </location>
</feature>
<keyword evidence="6" id="KW-1185">Reference proteome</keyword>
<dbReference type="PROSITE" id="PS51257">
    <property type="entry name" value="PROKAR_LIPOPROTEIN"/>
    <property type="match status" value="1"/>
</dbReference>
<evidence type="ECO:0000313" key="5">
    <source>
        <dbReference type="EMBL" id="SHF82417.1"/>
    </source>
</evidence>
<protein>
    <recommendedName>
        <fullName evidence="7">Lipoprotein YerB</fullName>
    </recommendedName>
</protein>
<feature type="compositionally biased region" description="Acidic residues" evidence="1">
    <location>
        <begin position="29"/>
        <end position="52"/>
    </location>
</feature>
<gene>
    <name evidence="5" type="ORF">SAMN05216225_100627</name>
</gene>
<dbReference type="OrthoDB" id="9779102at2"/>
<keyword evidence="2" id="KW-0732">Signal</keyword>
<evidence type="ECO:0000259" key="3">
    <source>
        <dbReference type="Pfam" id="PF11258"/>
    </source>
</evidence>